<dbReference type="HOGENOM" id="CLU_001265_52_3_1"/>
<evidence type="ECO:0000256" key="1">
    <source>
        <dbReference type="ARBA" id="ARBA00004141"/>
    </source>
</evidence>
<dbReference type="Pfam" id="PF07690">
    <property type="entry name" value="MFS_1"/>
    <property type="match status" value="1"/>
</dbReference>
<evidence type="ECO:0000256" key="5">
    <source>
        <dbReference type="ARBA" id="ARBA00023136"/>
    </source>
</evidence>
<feature type="transmembrane region" description="Helical" evidence="6">
    <location>
        <begin position="499"/>
        <end position="518"/>
    </location>
</feature>
<dbReference type="eggNOG" id="KOG0253">
    <property type="taxonomic scope" value="Eukaryota"/>
</dbReference>
<dbReference type="EMBL" id="CAFZ01000056">
    <property type="protein sequence ID" value="CCA69504.1"/>
    <property type="molecule type" value="Genomic_DNA"/>
</dbReference>
<dbReference type="InParanoid" id="G4TDW6"/>
<feature type="transmembrane region" description="Helical" evidence="6">
    <location>
        <begin position="411"/>
        <end position="429"/>
    </location>
</feature>
<feature type="domain" description="Major facilitator superfamily (MFS) profile" evidence="7">
    <location>
        <begin position="1"/>
        <end position="523"/>
    </location>
</feature>
<dbReference type="Pfam" id="PF00083">
    <property type="entry name" value="Sugar_tr"/>
    <property type="match status" value="1"/>
</dbReference>
<evidence type="ECO:0000256" key="3">
    <source>
        <dbReference type="ARBA" id="ARBA00022692"/>
    </source>
</evidence>
<gene>
    <name evidence="8" type="ORF">PIIN_03404</name>
</gene>
<dbReference type="InterPro" id="IPR020846">
    <property type="entry name" value="MFS_dom"/>
</dbReference>
<feature type="transmembrane region" description="Helical" evidence="6">
    <location>
        <begin position="435"/>
        <end position="455"/>
    </location>
</feature>
<dbReference type="OrthoDB" id="4139357at2759"/>
<keyword evidence="3 6" id="KW-0812">Transmembrane</keyword>
<dbReference type="Gene3D" id="1.20.1250.20">
    <property type="entry name" value="MFS general substrate transporter like domains"/>
    <property type="match status" value="1"/>
</dbReference>
<feature type="transmembrane region" description="Helical" evidence="6">
    <location>
        <begin position="97"/>
        <end position="118"/>
    </location>
</feature>
<dbReference type="GO" id="GO:0022857">
    <property type="term" value="F:transmembrane transporter activity"/>
    <property type="evidence" value="ECO:0007669"/>
    <property type="project" value="InterPro"/>
</dbReference>
<feature type="transmembrane region" description="Helical" evidence="6">
    <location>
        <begin position="476"/>
        <end position="493"/>
    </location>
</feature>
<dbReference type="PANTHER" id="PTHR23511:SF5">
    <property type="entry name" value="MAJOR FACILITATOR-TYPE TRANSPORTER HXNZ-RELATED"/>
    <property type="match status" value="1"/>
</dbReference>
<dbReference type="PANTHER" id="PTHR23511">
    <property type="entry name" value="SYNAPTIC VESICLE GLYCOPROTEIN 2"/>
    <property type="match status" value="1"/>
</dbReference>
<feature type="transmembrane region" description="Helical" evidence="6">
    <location>
        <begin position="332"/>
        <end position="356"/>
    </location>
</feature>
<reference evidence="8 9" key="1">
    <citation type="journal article" date="2011" name="PLoS Pathog.">
        <title>Endophytic Life Strategies Decoded by Genome and Transcriptome Analyses of the Mutualistic Root Symbiont Piriformospora indica.</title>
        <authorList>
            <person name="Zuccaro A."/>
            <person name="Lahrmann U."/>
            <person name="Guldener U."/>
            <person name="Langen G."/>
            <person name="Pfiffi S."/>
            <person name="Biedenkopf D."/>
            <person name="Wong P."/>
            <person name="Samans B."/>
            <person name="Grimm C."/>
            <person name="Basiewicz M."/>
            <person name="Murat C."/>
            <person name="Martin F."/>
            <person name="Kogel K.H."/>
        </authorList>
    </citation>
    <scope>NUCLEOTIDE SEQUENCE [LARGE SCALE GENOMIC DNA]</scope>
    <source>
        <strain evidence="8 9">DSM 11827</strain>
    </source>
</reference>
<accession>G4TDW6</accession>
<evidence type="ECO:0000313" key="9">
    <source>
        <dbReference type="Proteomes" id="UP000007148"/>
    </source>
</evidence>
<protein>
    <submittedName>
        <fullName evidence="8">Related to 4-hydroxybenzoate transporter</fullName>
    </submittedName>
</protein>
<keyword evidence="2" id="KW-0813">Transport</keyword>
<keyword evidence="5 6" id="KW-0472">Membrane</keyword>
<dbReference type="InterPro" id="IPR036259">
    <property type="entry name" value="MFS_trans_sf"/>
</dbReference>
<comment type="subcellular location">
    <subcellularLocation>
        <location evidence="1">Membrane</location>
        <topology evidence="1">Multi-pass membrane protein</topology>
    </subcellularLocation>
</comment>
<feature type="transmembrane region" description="Helical" evidence="6">
    <location>
        <begin position="130"/>
        <end position="153"/>
    </location>
</feature>
<dbReference type="InterPro" id="IPR005828">
    <property type="entry name" value="MFS_sugar_transport-like"/>
</dbReference>
<feature type="transmembrane region" description="Helical" evidence="6">
    <location>
        <begin position="376"/>
        <end position="399"/>
    </location>
</feature>
<evidence type="ECO:0000313" key="8">
    <source>
        <dbReference type="EMBL" id="CCA69504.1"/>
    </source>
</evidence>
<dbReference type="CDD" id="cd17316">
    <property type="entry name" value="MFS_SV2_like"/>
    <property type="match status" value="1"/>
</dbReference>
<evidence type="ECO:0000256" key="4">
    <source>
        <dbReference type="ARBA" id="ARBA00022989"/>
    </source>
</evidence>
<sequence>MSASPRFHQTRIYTLIPLQMWLQAVAIALPRIQVSFAVSSASIGYLSSATFFGMMMGALLWGTLSDILGRVSVFNLTLSLSALFGFLSFYVDTFPTLCLANFLLGTAVGGSMPTDGTFALETLPRRKRHLLTSLSVFFSFGSVIAAVVALFVIPGNSCAHAHLPTAPPCDIHKDNNGWKYLFFVLSVITVAMFLARFFFFSLHESPRYLVHAGKKEEAAIVLAKIARFNGDELSITVADVDDDHEEAGGDVGSSTIRRSIAIRDGEEERLLSSPVRERRPLQRVRAASQSSIASVKSSSAYMLARRWIVRPIHAWYVRVSGLLAGEWRTRTLLIWGIWMTMALAYTIFNVFLPTLLEYRSQPNTGSMDDDTSGLVGPLWEVVVFTLGGCPGALIGAYLVDIAPRYRWSKALVLAGATFATGACCFAFTLVSGYLYIVLTTVGMSLMSTIMWSILYGMTPELFVTEVRGTACGTASALSRIGGVLAPLIGGVLVSIDPSLVVLTSTAVFCVSTGLLILLHRNLQHSSGMTSPISDDD</sequence>
<dbReference type="InterPro" id="IPR011701">
    <property type="entry name" value="MFS"/>
</dbReference>
<dbReference type="AlphaFoldDB" id="G4TDW6"/>
<dbReference type="GO" id="GO:0016020">
    <property type="term" value="C:membrane"/>
    <property type="evidence" value="ECO:0007669"/>
    <property type="project" value="UniProtKB-SubCell"/>
</dbReference>
<feature type="transmembrane region" description="Helical" evidence="6">
    <location>
        <begin position="73"/>
        <end position="91"/>
    </location>
</feature>
<evidence type="ECO:0000259" key="7">
    <source>
        <dbReference type="PROSITE" id="PS50850"/>
    </source>
</evidence>
<dbReference type="PROSITE" id="PS50850">
    <property type="entry name" value="MFS"/>
    <property type="match status" value="1"/>
</dbReference>
<keyword evidence="9" id="KW-1185">Reference proteome</keyword>
<dbReference type="OMA" id="WDVVIYS"/>
<feature type="transmembrane region" description="Helical" evidence="6">
    <location>
        <begin position="42"/>
        <end position="61"/>
    </location>
</feature>
<proteinExistence type="predicted"/>
<name>G4TDW6_SERID</name>
<dbReference type="STRING" id="1109443.G4TDW6"/>
<evidence type="ECO:0000256" key="2">
    <source>
        <dbReference type="ARBA" id="ARBA00022448"/>
    </source>
</evidence>
<dbReference type="Proteomes" id="UP000007148">
    <property type="component" value="Unassembled WGS sequence"/>
</dbReference>
<dbReference type="SUPFAM" id="SSF103473">
    <property type="entry name" value="MFS general substrate transporter"/>
    <property type="match status" value="1"/>
</dbReference>
<evidence type="ECO:0000256" key="6">
    <source>
        <dbReference type="SAM" id="Phobius"/>
    </source>
</evidence>
<comment type="caution">
    <text evidence="8">The sequence shown here is derived from an EMBL/GenBank/DDBJ whole genome shotgun (WGS) entry which is preliminary data.</text>
</comment>
<feature type="transmembrane region" description="Helical" evidence="6">
    <location>
        <begin position="12"/>
        <end position="30"/>
    </location>
</feature>
<organism evidence="8 9">
    <name type="scientific">Serendipita indica (strain DSM 11827)</name>
    <name type="common">Root endophyte fungus</name>
    <name type="synonym">Piriformospora indica</name>
    <dbReference type="NCBI Taxonomy" id="1109443"/>
    <lineage>
        <taxon>Eukaryota</taxon>
        <taxon>Fungi</taxon>
        <taxon>Dikarya</taxon>
        <taxon>Basidiomycota</taxon>
        <taxon>Agaricomycotina</taxon>
        <taxon>Agaricomycetes</taxon>
        <taxon>Sebacinales</taxon>
        <taxon>Serendipitaceae</taxon>
        <taxon>Serendipita</taxon>
    </lineage>
</organism>
<keyword evidence="4 6" id="KW-1133">Transmembrane helix</keyword>
<feature type="transmembrane region" description="Helical" evidence="6">
    <location>
        <begin position="180"/>
        <end position="199"/>
    </location>
</feature>